<comment type="caution">
    <text evidence="2">The sequence shown here is derived from an EMBL/GenBank/DDBJ whole genome shotgun (WGS) entry which is preliminary data.</text>
</comment>
<evidence type="ECO:0000313" key="2">
    <source>
        <dbReference type="EMBL" id="TVU18200.1"/>
    </source>
</evidence>
<protein>
    <submittedName>
        <fullName evidence="2">Uncharacterized protein</fullName>
    </submittedName>
</protein>
<feature type="region of interest" description="Disordered" evidence="1">
    <location>
        <begin position="144"/>
        <end position="179"/>
    </location>
</feature>
<dbReference type="EMBL" id="RWGY01000029">
    <property type="protein sequence ID" value="TVU18200.1"/>
    <property type="molecule type" value="Genomic_DNA"/>
</dbReference>
<reference evidence="2 3" key="1">
    <citation type="journal article" date="2019" name="Sci. Rep.">
        <title>A high-quality genome of Eragrostis curvula grass provides insights into Poaceae evolution and supports new strategies to enhance forage quality.</title>
        <authorList>
            <person name="Carballo J."/>
            <person name="Santos B.A.C.M."/>
            <person name="Zappacosta D."/>
            <person name="Garbus I."/>
            <person name="Selva J.P."/>
            <person name="Gallo C.A."/>
            <person name="Diaz A."/>
            <person name="Albertini E."/>
            <person name="Caccamo M."/>
            <person name="Echenique V."/>
        </authorList>
    </citation>
    <scope>NUCLEOTIDE SEQUENCE [LARGE SCALE GENOMIC DNA]</scope>
    <source>
        <strain evidence="3">cv. Victoria</strain>
        <tissue evidence="2">Leaf</tissue>
    </source>
</reference>
<keyword evidence="3" id="KW-1185">Reference proteome</keyword>
<organism evidence="2 3">
    <name type="scientific">Eragrostis curvula</name>
    <name type="common">weeping love grass</name>
    <dbReference type="NCBI Taxonomy" id="38414"/>
    <lineage>
        <taxon>Eukaryota</taxon>
        <taxon>Viridiplantae</taxon>
        <taxon>Streptophyta</taxon>
        <taxon>Embryophyta</taxon>
        <taxon>Tracheophyta</taxon>
        <taxon>Spermatophyta</taxon>
        <taxon>Magnoliopsida</taxon>
        <taxon>Liliopsida</taxon>
        <taxon>Poales</taxon>
        <taxon>Poaceae</taxon>
        <taxon>PACMAD clade</taxon>
        <taxon>Chloridoideae</taxon>
        <taxon>Eragrostideae</taxon>
        <taxon>Eragrostidinae</taxon>
        <taxon>Eragrostis</taxon>
    </lineage>
</organism>
<sequence length="194" mass="21093">DDPTATAQVHLVRPRSIKKGYIFTIYIHIDSVEDLIFHHYPPDELEAEGRFEVCNNAGLLTETGDGSEGIEKMKTGIGSTEVGGQGTSSIGYPGGWRGASKGLVKETGAVESDENNLEWLSGYVEDCFSSSATYTNHVFARSAPTMPNQSTRKPKLLPPSSQMAGETKRSLASVMGNDDDESISSHCMLSHRYF</sequence>
<feature type="non-terminal residue" evidence="2">
    <location>
        <position position="194"/>
    </location>
</feature>
<evidence type="ECO:0000256" key="1">
    <source>
        <dbReference type="SAM" id="MobiDB-lite"/>
    </source>
</evidence>
<dbReference type="Gramene" id="TVU18200">
    <property type="protein sequence ID" value="TVU18200"/>
    <property type="gene ID" value="EJB05_34282"/>
</dbReference>
<gene>
    <name evidence="2" type="ORF">EJB05_34282</name>
</gene>
<evidence type="ECO:0000313" key="3">
    <source>
        <dbReference type="Proteomes" id="UP000324897"/>
    </source>
</evidence>
<accession>A0A5J9U4V7</accession>
<dbReference type="AlphaFoldDB" id="A0A5J9U4V7"/>
<feature type="non-terminal residue" evidence="2">
    <location>
        <position position="1"/>
    </location>
</feature>
<dbReference type="Proteomes" id="UP000324897">
    <property type="component" value="Chromosome 7"/>
</dbReference>
<proteinExistence type="predicted"/>
<name>A0A5J9U4V7_9POAL</name>